<comment type="caution">
    <text evidence="9">The sequence shown here is derived from an EMBL/GenBank/DDBJ whole genome shotgun (WGS) entry which is preliminary data.</text>
</comment>
<feature type="transmembrane region" description="Helical" evidence="8">
    <location>
        <begin position="141"/>
        <end position="166"/>
    </location>
</feature>
<feature type="transmembrane region" description="Helical" evidence="8">
    <location>
        <begin position="178"/>
        <end position="195"/>
    </location>
</feature>
<sequence length="256" mass="27400">MSGLLVELPLEILLVAAAISAFAGFVKGAVGFALPMIMISGLGSILPAEIALAALILPTLVSNLFQSLRGGWRLAWAVVRRFWLFLVMMLVFLASAAQLVALVPQNLLFLVIGVPIVLFALTQLMGWRLHLRPETRVRDELLFGGVAGFIGGMSGVWGPPLVAYLVAIDEEKRETIRIQGVVFGLGAVMLAAAHLRSGVLDAATLPLSAAAVVPVLAGLWIGTRLHDRMPQQTFRRAMLVVLILAGLNLVRRGLMG</sequence>
<keyword evidence="10" id="KW-1185">Reference proteome</keyword>
<accession>A0ABQ1QDP1</accession>
<comment type="similarity">
    <text evidence="2 8">Belongs to the 4-toluene sulfonate uptake permease (TSUP) (TC 2.A.102) family.</text>
</comment>
<feature type="transmembrane region" description="Helical" evidence="8">
    <location>
        <begin position="233"/>
        <end position="250"/>
    </location>
</feature>
<feature type="transmembrane region" description="Helical" evidence="8">
    <location>
        <begin position="202"/>
        <end position="221"/>
    </location>
</feature>
<evidence type="ECO:0000256" key="3">
    <source>
        <dbReference type="ARBA" id="ARBA00022448"/>
    </source>
</evidence>
<keyword evidence="4 8" id="KW-1003">Cell membrane</keyword>
<organism evidence="9 10">
    <name type="scientific">Sinisalibacter lacisalsi</name>
    <dbReference type="NCBI Taxonomy" id="1526570"/>
    <lineage>
        <taxon>Bacteria</taxon>
        <taxon>Pseudomonadati</taxon>
        <taxon>Pseudomonadota</taxon>
        <taxon>Alphaproteobacteria</taxon>
        <taxon>Rhodobacterales</taxon>
        <taxon>Roseobacteraceae</taxon>
        <taxon>Sinisalibacter</taxon>
    </lineage>
</organism>
<keyword evidence="3" id="KW-0813">Transport</keyword>
<evidence type="ECO:0000256" key="2">
    <source>
        <dbReference type="ARBA" id="ARBA00009142"/>
    </source>
</evidence>
<dbReference type="Pfam" id="PF01925">
    <property type="entry name" value="TauE"/>
    <property type="match status" value="1"/>
</dbReference>
<dbReference type="PANTHER" id="PTHR30269:SF32">
    <property type="entry name" value="MEMBRANE TRANSPORTER PROTEIN-RELATED"/>
    <property type="match status" value="1"/>
</dbReference>
<reference evidence="10" key="1">
    <citation type="journal article" date="2019" name="Int. J. Syst. Evol. Microbiol.">
        <title>The Global Catalogue of Microorganisms (GCM) 10K type strain sequencing project: providing services to taxonomists for standard genome sequencing and annotation.</title>
        <authorList>
            <consortium name="The Broad Institute Genomics Platform"/>
            <consortium name="The Broad Institute Genome Sequencing Center for Infectious Disease"/>
            <person name="Wu L."/>
            <person name="Ma J."/>
        </authorList>
    </citation>
    <scope>NUCLEOTIDE SEQUENCE [LARGE SCALE GENOMIC DNA]</scope>
    <source>
        <strain evidence="10">CGMCC 1.12922</strain>
    </source>
</reference>
<feature type="transmembrane region" description="Helical" evidence="8">
    <location>
        <begin position="107"/>
        <end position="129"/>
    </location>
</feature>
<evidence type="ECO:0000256" key="1">
    <source>
        <dbReference type="ARBA" id="ARBA00004651"/>
    </source>
</evidence>
<evidence type="ECO:0000256" key="8">
    <source>
        <dbReference type="RuleBase" id="RU363041"/>
    </source>
</evidence>
<dbReference type="InterPro" id="IPR052017">
    <property type="entry name" value="TSUP"/>
</dbReference>
<evidence type="ECO:0000256" key="5">
    <source>
        <dbReference type="ARBA" id="ARBA00022692"/>
    </source>
</evidence>
<dbReference type="InterPro" id="IPR002781">
    <property type="entry name" value="TM_pro_TauE-like"/>
</dbReference>
<keyword evidence="6 8" id="KW-1133">Transmembrane helix</keyword>
<evidence type="ECO:0000313" key="9">
    <source>
        <dbReference type="EMBL" id="GGD23961.1"/>
    </source>
</evidence>
<dbReference type="RefSeq" id="WP_188526075.1">
    <property type="nucleotide sequence ID" value="NZ_BMGI01000001.1"/>
</dbReference>
<feature type="transmembrane region" description="Helical" evidence="8">
    <location>
        <begin position="36"/>
        <end position="61"/>
    </location>
</feature>
<dbReference type="EMBL" id="BMGI01000001">
    <property type="protein sequence ID" value="GGD23961.1"/>
    <property type="molecule type" value="Genomic_DNA"/>
</dbReference>
<name>A0ABQ1QDP1_9RHOB</name>
<feature type="transmembrane region" description="Helical" evidence="8">
    <location>
        <begin position="12"/>
        <end position="30"/>
    </location>
</feature>
<keyword evidence="7 8" id="KW-0472">Membrane</keyword>
<comment type="subcellular location">
    <subcellularLocation>
        <location evidence="1 8">Cell membrane</location>
        <topology evidence="1 8">Multi-pass membrane protein</topology>
    </subcellularLocation>
</comment>
<gene>
    <name evidence="9" type="ORF">GCM10011358_05510</name>
</gene>
<evidence type="ECO:0000256" key="7">
    <source>
        <dbReference type="ARBA" id="ARBA00023136"/>
    </source>
</evidence>
<feature type="transmembrane region" description="Helical" evidence="8">
    <location>
        <begin position="82"/>
        <end position="101"/>
    </location>
</feature>
<keyword evidence="5 8" id="KW-0812">Transmembrane</keyword>
<evidence type="ECO:0000256" key="4">
    <source>
        <dbReference type="ARBA" id="ARBA00022475"/>
    </source>
</evidence>
<evidence type="ECO:0000256" key="6">
    <source>
        <dbReference type="ARBA" id="ARBA00022989"/>
    </source>
</evidence>
<evidence type="ECO:0000313" key="10">
    <source>
        <dbReference type="Proteomes" id="UP000617355"/>
    </source>
</evidence>
<protein>
    <recommendedName>
        <fullName evidence="8">Probable membrane transporter protein</fullName>
    </recommendedName>
</protein>
<proteinExistence type="inferred from homology"/>
<dbReference type="Proteomes" id="UP000617355">
    <property type="component" value="Unassembled WGS sequence"/>
</dbReference>
<dbReference type="PANTHER" id="PTHR30269">
    <property type="entry name" value="TRANSMEMBRANE PROTEIN YFCA"/>
    <property type="match status" value="1"/>
</dbReference>